<dbReference type="GO" id="GO:0016740">
    <property type="term" value="F:transferase activity"/>
    <property type="evidence" value="ECO:0007669"/>
    <property type="project" value="UniProtKB-KW"/>
</dbReference>
<dbReference type="InterPro" id="IPR017850">
    <property type="entry name" value="Alkaline_phosphatase_core_sf"/>
</dbReference>
<accession>A0ABV8VY45</accession>
<dbReference type="RefSeq" id="WP_390199613.1">
    <property type="nucleotide sequence ID" value="NZ_JBHSDV010000003.1"/>
</dbReference>
<reference evidence="11" key="1">
    <citation type="journal article" date="2019" name="Int. J. Syst. Evol. Microbiol.">
        <title>The Global Catalogue of Microorganisms (GCM) 10K type strain sequencing project: providing services to taxonomists for standard genome sequencing and annotation.</title>
        <authorList>
            <consortium name="The Broad Institute Genomics Platform"/>
            <consortium name="The Broad Institute Genome Sequencing Center for Infectious Disease"/>
            <person name="Wu L."/>
            <person name="Ma J."/>
        </authorList>
    </citation>
    <scope>NUCLEOTIDE SEQUENCE [LARGE SCALE GENOMIC DNA]</scope>
    <source>
        <strain evidence="11">KACC 14058</strain>
    </source>
</reference>
<evidence type="ECO:0000256" key="1">
    <source>
        <dbReference type="ARBA" id="ARBA00004651"/>
    </source>
</evidence>
<evidence type="ECO:0000259" key="9">
    <source>
        <dbReference type="Pfam" id="PF00884"/>
    </source>
</evidence>
<dbReference type="InterPro" id="IPR012160">
    <property type="entry name" value="LtaS-like"/>
</dbReference>
<dbReference type="CDD" id="cd16015">
    <property type="entry name" value="LTA_synthase"/>
    <property type="match status" value="1"/>
</dbReference>
<feature type="transmembrane region" description="Helical" evidence="8">
    <location>
        <begin position="9"/>
        <end position="29"/>
    </location>
</feature>
<dbReference type="InterPro" id="IPR000917">
    <property type="entry name" value="Sulfatase_N"/>
</dbReference>
<dbReference type="PIRSF" id="PIRSF005091">
    <property type="entry name" value="Mmb_sulf_HI1246"/>
    <property type="match status" value="1"/>
</dbReference>
<gene>
    <name evidence="10" type="ORF">ACFOZ1_12090</name>
</gene>
<keyword evidence="4 8" id="KW-0812">Transmembrane</keyword>
<evidence type="ECO:0000256" key="7">
    <source>
        <dbReference type="PIRNR" id="PIRNR005091"/>
    </source>
</evidence>
<comment type="similarity">
    <text evidence="2 7">Belongs to the LTA synthase family.</text>
</comment>
<feature type="transmembrane region" description="Helical" evidence="8">
    <location>
        <begin position="152"/>
        <end position="169"/>
    </location>
</feature>
<protein>
    <submittedName>
        <fullName evidence="10">LTA synthase family protein</fullName>
        <ecNumber evidence="10">2.7.8.-</ecNumber>
    </submittedName>
</protein>
<evidence type="ECO:0000256" key="2">
    <source>
        <dbReference type="ARBA" id="ARBA00009983"/>
    </source>
</evidence>
<dbReference type="EMBL" id="JBHSDV010000003">
    <property type="protein sequence ID" value="MFC4388535.1"/>
    <property type="molecule type" value="Genomic_DNA"/>
</dbReference>
<dbReference type="InterPro" id="IPR050448">
    <property type="entry name" value="OpgB/LTA_synthase_biosynth"/>
</dbReference>
<feature type="transmembrane region" description="Helical" evidence="8">
    <location>
        <begin position="41"/>
        <end position="60"/>
    </location>
</feature>
<evidence type="ECO:0000256" key="8">
    <source>
        <dbReference type="SAM" id="Phobius"/>
    </source>
</evidence>
<evidence type="ECO:0000256" key="4">
    <source>
        <dbReference type="ARBA" id="ARBA00022692"/>
    </source>
</evidence>
<dbReference type="Gene3D" id="3.30.1120.170">
    <property type="match status" value="1"/>
</dbReference>
<keyword evidence="5 8" id="KW-1133">Transmembrane helix</keyword>
<dbReference type="Proteomes" id="UP001595880">
    <property type="component" value="Unassembled WGS sequence"/>
</dbReference>
<keyword evidence="10" id="KW-0808">Transferase</keyword>
<dbReference type="PANTHER" id="PTHR47371:SF1">
    <property type="entry name" value="LIPOTEICHOIC ACID SYNTHASE-LIKE YQGS"/>
    <property type="match status" value="1"/>
</dbReference>
<evidence type="ECO:0000256" key="5">
    <source>
        <dbReference type="ARBA" id="ARBA00022989"/>
    </source>
</evidence>
<evidence type="ECO:0000256" key="3">
    <source>
        <dbReference type="ARBA" id="ARBA00022475"/>
    </source>
</evidence>
<name>A0ABV8VY45_9BACI</name>
<keyword evidence="3 7" id="KW-1003">Cell membrane</keyword>
<keyword evidence="6 7" id="KW-0472">Membrane</keyword>
<feature type="transmembrane region" description="Helical" evidence="8">
    <location>
        <begin position="72"/>
        <end position="91"/>
    </location>
</feature>
<sequence length="632" mass="73839">MLNKRLHMPLYLIAALLFGLKTYIVYRFVFNISLENPMQEFILFINAFVVSFFLFTLSVWFKERRQKKYIKYMILIGSLIIYFNIVFYRNFSDFITIPLLFQGSNAADLGSSVLNLIKPWDILLFLDVIIIWYLAIRKSDSLLINYRKRTKTMALALSIAFLVGNYILAEIERPQLLQRTFDREYLVKNIGLFNYHIYDAIMHSKSKAQRVLADGNELTDIADYMQENTTNNEKTDLYGIAKDKNVIFISLESLQTFVINNTVNGEEVTPFLNDLIGESYYFENFYHQTAQGKTSDSEFIVENSLYPSPRGAVYFTHAQNDYHSLPEIIGNEGYYSTVFHPNNKSFWNRDVMYENTGYDHFFDVDAYEVTEGNSVGWGLKDKDFFSQSMKYLETMQKPFYAKFITLTNHYPFELAEEDATIEKYDSNSKTLNSYFQTARYMDESIEEFFTYLKESGLYEDSIIVLMGDHYGISDFHKKAMSMYLDQEYTDYLHVQLQRVPFYIHIPGQEGEVISKIAGQVDVKPTLLHLLGIDDSNDLSFGTNLFADERKPYIALRDGSFISDEYVYTKDQCFNRETGELIDTTTGTADEESTCQLYIEQVEEELSYSDQIIFGDLFRFYNFKDENVIEEVE</sequence>
<dbReference type="SUPFAM" id="SSF53649">
    <property type="entry name" value="Alkaline phosphatase-like"/>
    <property type="match status" value="1"/>
</dbReference>
<comment type="subcellular location">
    <subcellularLocation>
        <location evidence="1">Cell membrane</location>
        <topology evidence="1">Multi-pass membrane protein</topology>
    </subcellularLocation>
</comment>
<dbReference type="Pfam" id="PF00884">
    <property type="entry name" value="Sulfatase"/>
    <property type="match status" value="1"/>
</dbReference>
<feature type="transmembrane region" description="Helical" evidence="8">
    <location>
        <begin position="117"/>
        <end position="136"/>
    </location>
</feature>
<evidence type="ECO:0000256" key="6">
    <source>
        <dbReference type="ARBA" id="ARBA00023136"/>
    </source>
</evidence>
<feature type="domain" description="Sulfatase N-terminal" evidence="9">
    <location>
        <begin position="244"/>
        <end position="532"/>
    </location>
</feature>
<dbReference type="Gene3D" id="3.40.720.10">
    <property type="entry name" value="Alkaline Phosphatase, subunit A"/>
    <property type="match status" value="1"/>
</dbReference>
<organism evidence="10 11">
    <name type="scientific">Gracilibacillus marinus</name>
    <dbReference type="NCBI Taxonomy" id="630535"/>
    <lineage>
        <taxon>Bacteria</taxon>
        <taxon>Bacillati</taxon>
        <taxon>Bacillota</taxon>
        <taxon>Bacilli</taxon>
        <taxon>Bacillales</taxon>
        <taxon>Bacillaceae</taxon>
        <taxon>Gracilibacillus</taxon>
    </lineage>
</organism>
<evidence type="ECO:0000313" key="10">
    <source>
        <dbReference type="EMBL" id="MFC4388535.1"/>
    </source>
</evidence>
<comment type="caution">
    <text evidence="10">The sequence shown here is derived from an EMBL/GenBank/DDBJ whole genome shotgun (WGS) entry which is preliminary data.</text>
</comment>
<evidence type="ECO:0000313" key="11">
    <source>
        <dbReference type="Proteomes" id="UP001595880"/>
    </source>
</evidence>
<dbReference type="EC" id="2.7.8.-" evidence="10"/>
<keyword evidence="11" id="KW-1185">Reference proteome</keyword>
<dbReference type="PANTHER" id="PTHR47371">
    <property type="entry name" value="LIPOTEICHOIC ACID SYNTHASE"/>
    <property type="match status" value="1"/>
</dbReference>
<proteinExistence type="inferred from homology"/>